<keyword evidence="5 6" id="KW-0949">S-adenosyl-L-methionine</keyword>
<dbReference type="EMBL" id="FUXX01000009">
    <property type="protein sequence ID" value="SKA60093.1"/>
    <property type="molecule type" value="Genomic_DNA"/>
</dbReference>
<dbReference type="HAMAP" id="MF_01007">
    <property type="entry name" value="16SrRNA_methyltr_H"/>
    <property type="match status" value="1"/>
</dbReference>
<comment type="similarity">
    <text evidence="1 6">Belongs to the methyltransferase superfamily. RsmH family.</text>
</comment>
<feature type="binding site" evidence="6">
    <location>
        <position position="106"/>
    </location>
    <ligand>
        <name>S-adenosyl-L-methionine</name>
        <dbReference type="ChEBI" id="CHEBI:59789"/>
    </ligand>
</feature>
<dbReference type="AlphaFoldDB" id="A0A1T4V577"/>
<dbReference type="SUPFAM" id="SSF53335">
    <property type="entry name" value="S-adenosyl-L-methionine-dependent methyltransferases"/>
    <property type="match status" value="1"/>
</dbReference>
<keyword evidence="2 6" id="KW-0698">rRNA processing</keyword>
<evidence type="ECO:0000313" key="8">
    <source>
        <dbReference type="Proteomes" id="UP000242432"/>
    </source>
</evidence>
<evidence type="ECO:0000256" key="2">
    <source>
        <dbReference type="ARBA" id="ARBA00022552"/>
    </source>
</evidence>
<dbReference type="Pfam" id="PF01795">
    <property type="entry name" value="Methyltransf_5"/>
    <property type="match status" value="1"/>
</dbReference>
<dbReference type="Gene3D" id="1.10.150.170">
    <property type="entry name" value="Putative methyltransferase TM0872, insert domain"/>
    <property type="match status" value="1"/>
</dbReference>
<evidence type="ECO:0000256" key="5">
    <source>
        <dbReference type="ARBA" id="ARBA00022691"/>
    </source>
</evidence>
<evidence type="ECO:0000256" key="6">
    <source>
        <dbReference type="HAMAP-Rule" id="MF_01007"/>
    </source>
</evidence>
<feature type="binding site" evidence="6">
    <location>
        <position position="53"/>
    </location>
    <ligand>
        <name>S-adenosyl-L-methionine</name>
        <dbReference type="ChEBI" id="CHEBI:59789"/>
    </ligand>
</feature>
<evidence type="ECO:0000256" key="4">
    <source>
        <dbReference type="ARBA" id="ARBA00022679"/>
    </source>
</evidence>
<dbReference type="PANTHER" id="PTHR11265:SF0">
    <property type="entry name" value="12S RRNA N4-METHYLCYTIDINE METHYLTRANSFERASE"/>
    <property type="match status" value="1"/>
</dbReference>
<gene>
    <name evidence="6" type="primary">rsmH</name>
    <name evidence="7" type="ORF">SAMN02745213_00809</name>
</gene>
<protein>
    <recommendedName>
        <fullName evidence="6">Ribosomal RNA small subunit methyltransferase H</fullName>
        <ecNumber evidence="6">2.1.1.199</ecNumber>
    </recommendedName>
    <alternativeName>
        <fullName evidence="6">16S rRNA m(4)C1402 methyltransferase</fullName>
    </alternativeName>
    <alternativeName>
        <fullName evidence="6">rRNA (cytosine-N(4)-)-methyltransferase RsmH</fullName>
    </alternativeName>
</protein>
<dbReference type="STRING" id="83771.SAMN02910357_00627"/>
<dbReference type="SUPFAM" id="SSF81799">
    <property type="entry name" value="Putative methyltransferase TM0872, insert domain"/>
    <property type="match status" value="1"/>
</dbReference>
<reference evidence="8" key="1">
    <citation type="submission" date="2017-02" db="EMBL/GenBank/DDBJ databases">
        <authorList>
            <person name="Varghese N."/>
            <person name="Submissions S."/>
        </authorList>
    </citation>
    <scope>NUCLEOTIDE SEQUENCE [LARGE SCALE GENOMIC DNA]</scope>
    <source>
        <strain evidence="8">DSM 3072</strain>
    </source>
</reference>
<dbReference type="PANTHER" id="PTHR11265">
    <property type="entry name" value="S-ADENOSYL-METHYLTRANSFERASE MRAW"/>
    <property type="match status" value="1"/>
</dbReference>
<dbReference type="InterPro" id="IPR023397">
    <property type="entry name" value="SAM-dep_MeTrfase_MraW_recog"/>
</dbReference>
<comment type="subcellular location">
    <subcellularLocation>
        <location evidence="6">Cytoplasm</location>
    </subcellularLocation>
</comment>
<comment type="catalytic activity">
    <reaction evidence="6">
        <text>cytidine(1402) in 16S rRNA + S-adenosyl-L-methionine = N(4)-methylcytidine(1402) in 16S rRNA + S-adenosyl-L-homocysteine + H(+)</text>
        <dbReference type="Rhea" id="RHEA:42928"/>
        <dbReference type="Rhea" id="RHEA-COMP:10286"/>
        <dbReference type="Rhea" id="RHEA-COMP:10287"/>
        <dbReference type="ChEBI" id="CHEBI:15378"/>
        <dbReference type="ChEBI" id="CHEBI:57856"/>
        <dbReference type="ChEBI" id="CHEBI:59789"/>
        <dbReference type="ChEBI" id="CHEBI:74506"/>
        <dbReference type="ChEBI" id="CHEBI:82748"/>
        <dbReference type="EC" id="2.1.1.199"/>
    </reaction>
</comment>
<evidence type="ECO:0000313" key="7">
    <source>
        <dbReference type="EMBL" id="SKA60093.1"/>
    </source>
</evidence>
<accession>A0A1T4V577</accession>
<dbReference type="Gene3D" id="3.40.50.150">
    <property type="entry name" value="Vaccinia Virus protein VP39"/>
    <property type="match status" value="1"/>
</dbReference>
<feature type="binding site" evidence="6">
    <location>
        <begin position="33"/>
        <end position="35"/>
    </location>
    <ligand>
        <name>S-adenosyl-L-methionine</name>
        <dbReference type="ChEBI" id="CHEBI:59789"/>
    </ligand>
</feature>
<dbReference type="InterPro" id="IPR029063">
    <property type="entry name" value="SAM-dependent_MTases_sf"/>
</dbReference>
<keyword evidence="8" id="KW-1185">Reference proteome</keyword>
<dbReference type="Proteomes" id="UP000242432">
    <property type="component" value="Unassembled WGS sequence"/>
</dbReference>
<feature type="binding site" evidence="6">
    <location>
        <position position="77"/>
    </location>
    <ligand>
        <name>S-adenosyl-L-methionine</name>
        <dbReference type="ChEBI" id="CHEBI:59789"/>
    </ligand>
</feature>
<dbReference type="RefSeq" id="WP_078928348.1">
    <property type="nucleotide sequence ID" value="NZ_FUXX01000009.1"/>
</dbReference>
<keyword evidence="6" id="KW-0963">Cytoplasm</keyword>
<organism evidence="7 8">
    <name type="scientific">Succinivibrio dextrinosolvens DSM 3072</name>
    <dbReference type="NCBI Taxonomy" id="1123324"/>
    <lineage>
        <taxon>Bacteria</taxon>
        <taxon>Pseudomonadati</taxon>
        <taxon>Pseudomonadota</taxon>
        <taxon>Gammaproteobacteria</taxon>
        <taxon>Aeromonadales</taxon>
        <taxon>Succinivibrionaceae</taxon>
        <taxon>Succinivibrio</taxon>
    </lineage>
</organism>
<evidence type="ECO:0000256" key="3">
    <source>
        <dbReference type="ARBA" id="ARBA00022603"/>
    </source>
</evidence>
<feature type="binding site" evidence="6">
    <location>
        <position position="99"/>
    </location>
    <ligand>
        <name>S-adenosyl-L-methionine</name>
        <dbReference type="ChEBI" id="CHEBI:59789"/>
    </ligand>
</feature>
<dbReference type="GO" id="GO:0005737">
    <property type="term" value="C:cytoplasm"/>
    <property type="evidence" value="ECO:0007669"/>
    <property type="project" value="UniProtKB-SubCell"/>
</dbReference>
<dbReference type="GO" id="GO:0071424">
    <property type="term" value="F:rRNA (cytosine-N4-)-methyltransferase activity"/>
    <property type="evidence" value="ECO:0007669"/>
    <property type="project" value="UniProtKB-UniRule"/>
</dbReference>
<dbReference type="PIRSF" id="PIRSF004486">
    <property type="entry name" value="MraW"/>
    <property type="match status" value="1"/>
</dbReference>
<name>A0A1T4V577_9GAMM</name>
<keyword evidence="3 6" id="KW-0489">Methyltransferase</keyword>
<keyword evidence="4 6" id="KW-0808">Transferase</keyword>
<proteinExistence type="inferred from homology"/>
<sequence>MAFSHIPVLLNEVLDGLDIKEDGIYVDATFGRGGHSRKILERLGPSGRLYGLDRDLTAVEAAKEIKDERFCITHSAFSNILEVCENLGIAGKVDGILMDIGVSSPQIDDPSRGFSFDKDGPLDMRMDQSAKLDAKTIVNTYSKQDLAYIFKVYGEENFASKVAAAIVRDREKKPFETTLELSEFIKRVIGGKPTPKHKATRCFQALRIAVNGELDELKKALDSSLDVLADNGRLCVISFHSLEDRIVKTFIKDKSQGQKVPNGLPLTFEETEKMRLATAKVEPVGGAIKATAEEIESNVRSRSATLRVCRRLKRQP</sequence>
<dbReference type="NCBIfam" id="TIGR00006">
    <property type="entry name" value="16S rRNA (cytosine(1402)-N(4))-methyltransferase RsmH"/>
    <property type="match status" value="1"/>
</dbReference>
<comment type="function">
    <text evidence="6">Specifically methylates the N4 position of cytidine in position 1402 (C1402) of 16S rRNA.</text>
</comment>
<dbReference type="EC" id="2.1.1.199" evidence="6"/>
<dbReference type="InterPro" id="IPR002903">
    <property type="entry name" value="RsmH"/>
</dbReference>
<evidence type="ECO:0000256" key="1">
    <source>
        <dbReference type="ARBA" id="ARBA00010396"/>
    </source>
</evidence>
<dbReference type="GO" id="GO:0070475">
    <property type="term" value="P:rRNA base methylation"/>
    <property type="evidence" value="ECO:0007669"/>
    <property type="project" value="UniProtKB-UniRule"/>
</dbReference>